<comment type="caution">
    <text evidence="1">The sequence shown here is derived from an EMBL/GenBank/DDBJ whole genome shotgun (WGS) entry which is preliminary data.</text>
</comment>
<name>A0ABX3SI79_MYCBC</name>
<protein>
    <submittedName>
        <fullName evidence="1">IS1634 family transposase</fullName>
    </submittedName>
</protein>
<gene>
    <name evidence="1" type="ORF">BST19_01715</name>
</gene>
<organism evidence="1 2">
    <name type="scientific">Mycobacterium bouchedurhonense</name>
    <dbReference type="NCBI Taxonomy" id="701041"/>
    <lineage>
        <taxon>Bacteria</taxon>
        <taxon>Bacillati</taxon>
        <taxon>Actinomycetota</taxon>
        <taxon>Actinomycetes</taxon>
        <taxon>Mycobacteriales</taxon>
        <taxon>Mycobacteriaceae</taxon>
        <taxon>Mycobacterium</taxon>
        <taxon>Mycobacterium avium complex (MAC)</taxon>
    </lineage>
</organism>
<dbReference type="EMBL" id="MVHL01000002">
    <property type="protein sequence ID" value="ORA57331.1"/>
    <property type="molecule type" value="Genomic_DNA"/>
</dbReference>
<proteinExistence type="predicted"/>
<evidence type="ECO:0000313" key="1">
    <source>
        <dbReference type="EMBL" id="ORA57331.1"/>
    </source>
</evidence>
<accession>A0ABX3SI79</accession>
<dbReference type="Proteomes" id="UP000192293">
    <property type="component" value="Unassembled WGS sequence"/>
</dbReference>
<keyword evidence="2" id="KW-1185">Reference proteome</keyword>
<reference evidence="1 2" key="1">
    <citation type="submission" date="2017-02" db="EMBL/GenBank/DDBJ databases">
        <title>The new phylogeny of genus Mycobacterium.</title>
        <authorList>
            <person name="Tortoli E."/>
            <person name="Trovato A."/>
            <person name="Cirillo D.M."/>
        </authorList>
    </citation>
    <scope>NUCLEOTIDE SEQUENCE [LARGE SCALE GENOMIC DNA]</scope>
    <source>
        <strain evidence="1 2">DSM 45439</strain>
    </source>
</reference>
<sequence length="80" mass="8244">MAYVRTVKTSSGAMAVQVVWSSRRGSRRIEHLGSAHDEAGVAALKAAAAQRLAAGQAQLDLGLAERSAAEPLPITSSKSA</sequence>
<evidence type="ECO:0000313" key="2">
    <source>
        <dbReference type="Proteomes" id="UP000192293"/>
    </source>
</evidence>
<feature type="non-terminal residue" evidence="1">
    <location>
        <position position="80"/>
    </location>
</feature>